<reference evidence="1" key="1">
    <citation type="submission" date="2019-06" db="EMBL/GenBank/DDBJ databases">
        <authorList>
            <person name="Zheng W."/>
        </authorList>
    </citation>
    <scope>NUCLEOTIDE SEQUENCE</scope>
    <source>
        <strain evidence="1">QDHG01</strain>
    </source>
</reference>
<comment type="caution">
    <text evidence="1">The sequence shown here is derived from an EMBL/GenBank/DDBJ whole genome shotgun (WGS) entry which is preliminary data.</text>
</comment>
<dbReference type="EMBL" id="RRYP01002636">
    <property type="protein sequence ID" value="TNV84562.1"/>
    <property type="molecule type" value="Genomic_DNA"/>
</dbReference>
<evidence type="ECO:0000313" key="1">
    <source>
        <dbReference type="EMBL" id="TNV84562.1"/>
    </source>
</evidence>
<gene>
    <name evidence="1" type="ORF">FGO68_gene14150</name>
</gene>
<dbReference type="Proteomes" id="UP000785679">
    <property type="component" value="Unassembled WGS sequence"/>
</dbReference>
<keyword evidence="2" id="KW-1185">Reference proteome</keyword>
<accession>A0A8J8NYJ4</accession>
<sequence>MRSKMIIFLTQTRKKSIIHLAAWHLLSHKGFRMKSRILSRQHLGSRIIVASAMSRDRANSWVSWMKQCQALHLQLRIPSQIKRQGRSI</sequence>
<dbReference type="AlphaFoldDB" id="A0A8J8NYJ4"/>
<evidence type="ECO:0000313" key="2">
    <source>
        <dbReference type="Proteomes" id="UP000785679"/>
    </source>
</evidence>
<proteinExistence type="predicted"/>
<protein>
    <submittedName>
        <fullName evidence="1">Uncharacterized protein</fullName>
    </submittedName>
</protein>
<name>A0A8J8NYJ4_HALGN</name>
<organism evidence="1 2">
    <name type="scientific">Halteria grandinella</name>
    <dbReference type="NCBI Taxonomy" id="5974"/>
    <lineage>
        <taxon>Eukaryota</taxon>
        <taxon>Sar</taxon>
        <taxon>Alveolata</taxon>
        <taxon>Ciliophora</taxon>
        <taxon>Intramacronucleata</taxon>
        <taxon>Spirotrichea</taxon>
        <taxon>Stichotrichia</taxon>
        <taxon>Sporadotrichida</taxon>
        <taxon>Halteriidae</taxon>
        <taxon>Halteria</taxon>
    </lineage>
</organism>